<accession>A0A1D7QZN4</accession>
<evidence type="ECO:0000313" key="8">
    <source>
        <dbReference type="EMBL" id="AOM84474.1"/>
    </source>
</evidence>
<dbReference type="AlphaFoldDB" id="A0A1D7QZN4"/>
<dbReference type="GO" id="GO:0003677">
    <property type="term" value="F:DNA binding"/>
    <property type="evidence" value="ECO:0007669"/>
    <property type="project" value="InterPro"/>
</dbReference>
<dbReference type="EMBL" id="CP012502">
    <property type="protein sequence ID" value="AOM84474.1"/>
    <property type="molecule type" value="Genomic_DNA"/>
</dbReference>
<dbReference type="PANTHER" id="PTHR42933:SF1">
    <property type="entry name" value="SITE-SPECIFIC DNA-METHYLTRANSFERASE (ADENINE-SPECIFIC)"/>
    <property type="match status" value="1"/>
</dbReference>
<evidence type="ECO:0000256" key="3">
    <source>
        <dbReference type="ARBA" id="ARBA00022679"/>
    </source>
</evidence>
<evidence type="ECO:0000256" key="2">
    <source>
        <dbReference type="ARBA" id="ARBA00022603"/>
    </source>
</evidence>
<gene>
    <name evidence="8" type="ORF">BBEV_3158</name>
</gene>
<keyword evidence="2" id="KW-0489">Methyltransferase</keyword>
<dbReference type="KEGG" id="bbev:BBEV_3158"/>
<protein>
    <recommendedName>
        <fullName evidence="1">site-specific DNA-methyltransferase (adenine-specific)</fullName>
        <ecNumber evidence="1">2.1.1.72</ecNumber>
    </recommendedName>
</protein>
<feature type="domain" description="DNA methylase adenine-specific" evidence="7">
    <location>
        <begin position="231"/>
        <end position="432"/>
    </location>
</feature>
<keyword evidence="9" id="KW-1185">Reference proteome</keyword>
<dbReference type="GO" id="GO:0032259">
    <property type="term" value="P:methylation"/>
    <property type="evidence" value="ECO:0007669"/>
    <property type="project" value="UniProtKB-KW"/>
</dbReference>
<dbReference type="STRING" id="632773.BBEV_3158"/>
<evidence type="ECO:0000256" key="6">
    <source>
        <dbReference type="ARBA" id="ARBA00047942"/>
    </source>
</evidence>
<dbReference type="PANTHER" id="PTHR42933">
    <property type="entry name" value="SLR6095 PROTEIN"/>
    <property type="match status" value="1"/>
</dbReference>
<keyword evidence="3" id="KW-0808">Transferase</keyword>
<proteinExistence type="predicted"/>
<keyword evidence="4" id="KW-0949">S-adenosyl-L-methionine</keyword>
<evidence type="ECO:0000256" key="4">
    <source>
        <dbReference type="ARBA" id="ARBA00022691"/>
    </source>
</evidence>
<dbReference type="InterPro" id="IPR051537">
    <property type="entry name" value="DNA_Adenine_Mtase"/>
</dbReference>
<dbReference type="EC" id="2.1.1.72" evidence="1"/>
<organism evidence="8 9">
    <name type="scientific">Salisediminibacterium beveridgei</name>
    <dbReference type="NCBI Taxonomy" id="632773"/>
    <lineage>
        <taxon>Bacteria</taxon>
        <taxon>Bacillati</taxon>
        <taxon>Bacillota</taxon>
        <taxon>Bacilli</taxon>
        <taxon>Bacillales</taxon>
        <taxon>Bacillaceae</taxon>
        <taxon>Salisediminibacterium</taxon>
    </lineage>
</organism>
<dbReference type="CDD" id="cd02440">
    <property type="entry name" value="AdoMet_MTases"/>
    <property type="match status" value="1"/>
</dbReference>
<dbReference type="RefSeq" id="WP_069366353.1">
    <property type="nucleotide sequence ID" value="NZ_CP012502.1"/>
</dbReference>
<reference evidence="8 9" key="1">
    <citation type="submission" date="2015-08" db="EMBL/GenBank/DDBJ databases">
        <title>The complete genome sequence of Bacillus beveridgei MLTeJB.</title>
        <authorList>
            <person name="Hanson T.E."/>
            <person name="Mesa C."/>
            <person name="Basesman S.M."/>
            <person name="Oremland R.S."/>
        </authorList>
    </citation>
    <scope>NUCLEOTIDE SEQUENCE [LARGE SCALE GENOMIC DNA]</scope>
    <source>
        <strain evidence="8 9">MLTeJB</strain>
    </source>
</reference>
<dbReference type="Gene3D" id="3.40.50.150">
    <property type="entry name" value="Vaccinia Virus protein VP39"/>
    <property type="match status" value="1"/>
</dbReference>
<dbReference type="GO" id="GO:0009307">
    <property type="term" value="P:DNA restriction-modification system"/>
    <property type="evidence" value="ECO:0007669"/>
    <property type="project" value="UniProtKB-KW"/>
</dbReference>
<dbReference type="InterPro" id="IPR003356">
    <property type="entry name" value="DNA_methylase_A-5"/>
</dbReference>
<sequence length="463" mass="53463">MYAGPEMELKLKKVHDLKEQGIVIVKDEVRSSPTSNLKADLIGYTIDEDGELIPQVVVEIKDSVTKGSQQQLMKLTEAIPVPYALLVTPEKQVWFETDTFLQAEPPIFNSSREYINSEKFQKDLLWQIVDRLRGEFRPEKTWIYIVQGMLVRSYMEEMSSLHEWLDLKEDDYQDLVDEAFQYYQIDLLPEKTNVNKLSFELFKWKLGEVRHKDSKHADSLISLSEINEYDGNHRTASSVRDLFVGLINVLKLSDYSVLEMCAGYGRITSGLLQQKDEIGSYFGMELNEYVANYHKMLMIISGHEHIKVKQGDVLDRDHELPNQQDLVIIDPPLGFRLPPRRYTGYELNKKAIQALDLMLERATEILKPEGYIICFVNEAFLYQGTSENTRSLLLDRMVIEAIISLPTHTLKPLTSIKVGVLVLRKKKQDEKEPKNLFAADCETIDEFTEAVQGFEKWKKGEEL</sequence>
<keyword evidence="5" id="KW-0680">Restriction system</keyword>
<evidence type="ECO:0000259" key="7">
    <source>
        <dbReference type="Pfam" id="PF02384"/>
    </source>
</evidence>
<dbReference type="Pfam" id="PF02384">
    <property type="entry name" value="N6_Mtase"/>
    <property type="match status" value="1"/>
</dbReference>
<dbReference type="Proteomes" id="UP000094463">
    <property type="component" value="Chromosome"/>
</dbReference>
<evidence type="ECO:0000313" key="9">
    <source>
        <dbReference type="Proteomes" id="UP000094463"/>
    </source>
</evidence>
<comment type="catalytic activity">
    <reaction evidence="6">
        <text>a 2'-deoxyadenosine in DNA + S-adenosyl-L-methionine = an N(6)-methyl-2'-deoxyadenosine in DNA + S-adenosyl-L-homocysteine + H(+)</text>
        <dbReference type="Rhea" id="RHEA:15197"/>
        <dbReference type="Rhea" id="RHEA-COMP:12418"/>
        <dbReference type="Rhea" id="RHEA-COMP:12419"/>
        <dbReference type="ChEBI" id="CHEBI:15378"/>
        <dbReference type="ChEBI" id="CHEBI:57856"/>
        <dbReference type="ChEBI" id="CHEBI:59789"/>
        <dbReference type="ChEBI" id="CHEBI:90615"/>
        <dbReference type="ChEBI" id="CHEBI:90616"/>
        <dbReference type="EC" id="2.1.1.72"/>
    </reaction>
</comment>
<dbReference type="OrthoDB" id="2773829at2"/>
<dbReference type="GO" id="GO:0009007">
    <property type="term" value="F:site-specific DNA-methyltransferase (adenine-specific) activity"/>
    <property type="evidence" value="ECO:0007669"/>
    <property type="project" value="UniProtKB-EC"/>
</dbReference>
<evidence type="ECO:0000256" key="5">
    <source>
        <dbReference type="ARBA" id="ARBA00022747"/>
    </source>
</evidence>
<dbReference type="InterPro" id="IPR029063">
    <property type="entry name" value="SAM-dependent_MTases_sf"/>
</dbReference>
<evidence type="ECO:0000256" key="1">
    <source>
        <dbReference type="ARBA" id="ARBA00011900"/>
    </source>
</evidence>
<dbReference type="GO" id="GO:0008170">
    <property type="term" value="F:N-methyltransferase activity"/>
    <property type="evidence" value="ECO:0007669"/>
    <property type="project" value="InterPro"/>
</dbReference>
<name>A0A1D7QZN4_9BACI</name>
<dbReference type="SUPFAM" id="SSF53335">
    <property type="entry name" value="S-adenosyl-L-methionine-dependent methyltransferases"/>
    <property type="match status" value="1"/>
</dbReference>